<dbReference type="Pfam" id="PF04307">
    <property type="entry name" value="YdjM"/>
    <property type="match status" value="1"/>
</dbReference>
<evidence type="ECO:0000256" key="1">
    <source>
        <dbReference type="SAM" id="Phobius"/>
    </source>
</evidence>
<evidence type="ECO:0000313" key="2">
    <source>
        <dbReference type="EMBL" id="KID55968.1"/>
    </source>
</evidence>
<dbReference type="OrthoDB" id="6306546at2"/>
<protein>
    <recommendedName>
        <fullName evidence="4">Metal-dependent hydrolase</fullName>
    </recommendedName>
</protein>
<keyword evidence="1" id="KW-0472">Membrane</keyword>
<gene>
    <name evidence="2" type="ORF">JF50_16715</name>
</gene>
<feature type="transmembrane region" description="Helical" evidence="1">
    <location>
        <begin position="85"/>
        <end position="103"/>
    </location>
</feature>
<accession>A0A0C1MN87</accession>
<feature type="transmembrane region" description="Helical" evidence="1">
    <location>
        <begin position="136"/>
        <end position="155"/>
    </location>
</feature>
<dbReference type="RefSeq" id="WP_039610540.1">
    <property type="nucleotide sequence ID" value="NZ_JWIC01000007.1"/>
</dbReference>
<dbReference type="AlphaFoldDB" id="A0A0C1MN87"/>
<sequence>MAPVTHLLLSWTVSVAAFNSRRNRMLVSLSGIAPDLDGLGIVADAITGKTAWYSQYHHVLGHNLLAAFTISLLCAWIAKTNKTCVWFASFLCFHLHIFCDVLGSKGPDGFQWPIQYAYPMMTEFTLVWSGQWALNAWQNQMLTALLIVLSCYIGITKRICCFEVFSTRMNITVFNLYDKYIRR</sequence>
<keyword evidence="1" id="KW-0812">Transmembrane</keyword>
<dbReference type="EMBL" id="JWIC01000007">
    <property type="protein sequence ID" value="KID55968.1"/>
    <property type="molecule type" value="Genomic_DNA"/>
</dbReference>
<dbReference type="Proteomes" id="UP000031327">
    <property type="component" value="Unassembled WGS sequence"/>
</dbReference>
<reference evidence="2 3" key="1">
    <citation type="submission" date="2014-12" db="EMBL/GenBank/DDBJ databases">
        <title>Draft Genome Sequence of Pseudoalteromonas luteoviolacea HI1.</title>
        <authorList>
            <person name="Asahina A.Y."/>
            <person name="Hadfield M.G."/>
        </authorList>
    </citation>
    <scope>NUCLEOTIDE SEQUENCE [LARGE SCALE GENOMIC DNA]</scope>
    <source>
        <strain evidence="2 3">HI1</strain>
    </source>
</reference>
<keyword evidence="1" id="KW-1133">Transmembrane helix</keyword>
<feature type="transmembrane region" description="Helical" evidence="1">
    <location>
        <begin position="59"/>
        <end position="78"/>
    </location>
</feature>
<evidence type="ECO:0008006" key="4">
    <source>
        <dbReference type="Google" id="ProtNLM"/>
    </source>
</evidence>
<dbReference type="InterPro" id="IPR007404">
    <property type="entry name" value="YdjM-like"/>
</dbReference>
<name>A0A0C1MN87_9GAMM</name>
<organism evidence="2 3">
    <name type="scientific">Pseudoalteromonas luteoviolacea</name>
    <dbReference type="NCBI Taxonomy" id="43657"/>
    <lineage>
        <taxon>Bacteria</taxon>
        <taxon>Pseudomonadati</taxon>
        <taxon>Pseudomonadota</taxon>
        <taxon>Gammaproteobacteria</taxon>
        <taxon>Alteromonadales</taxon>
        <taxon>Pseudoalteromonadaceae</taxon>
        <taxon>Pseudoalteromonas</taxon>
    </lineage>
</organism>
<comment type="caution">
    <text evidence="2">The sequence shown here is derived from an EMBL/GenBank/DDBJ whole genome shotgun (WGS) entry which is preliminary data.</text>
</comment>
<evidence type="ECO:0000313" key="3">
    <source>
        <dbReference type="Proteomes" id="UP000031327"/>
    </source>
</evidence>
<proteinExistence type="predicted"/>